<dbReference type="InterPro" id="IPR041027">
    <property type="entry name" value="FtsK_alpha"/>
</dbReference>
<evidence type="ECO:0000256" key="2">
    <source>
        <dbReference type="ARBA" id="ARBA00022741"/>
    </source>
</evidence>
<gene>
    <name evidence="10" type="ORF">GCWU0000282_000022</name>
</gene>
<keyword evidence="6" id="KW-0175">Coiled coil</keyword>
<evidence type="ECO:0000256" key="7">
    <source>
        <dbReference type="SAM" id="MobiDB-lite"/>
    </source>
</evidence>
<accession>V2ZCI8</accession>
<keyword evidence="3 5" id="KW-0067">ATP-binding</keyword>
<dbReference type="SUPFAM" id="SSF52540">
    <property type="entry name" value="P-loop containing nucleoside triphosphate hydrolases"/>
    <property type="match status" value="1"/>
</dbReference>
<comment type="caution">
    <text evidence="10">The sequence shown here is derived from an EMBL/GenBank/DDBJ whole genome shotgun (WGS) entry which is preliminary data.</text>
</comment>
<feature type="compositionally biased region" description="Acidic residues" evidence="7">
    <location>
        <begin position="523"/>
        <end position="540"/>
    </location>
</feature>
<keyword evidence="11" id="KW-1185">Reference proteome</keyword>
<feature type="transmembrane region" description="Helical" evidence="8">
    <location>
        <begin position="139"/>
        <end position="163"/>
    </location>
</feature>
<evidence type="ECO:0000256" key="8">
    <source>
        <dbReference type="SAM" id="Phobius"/>
    </source>
</evidence>
<dbReference type="SMART" id="SM00843">
    <property type="entry name" value="Ftsk_gamma"/>
    <property type="match status" value="1"/>
</dbReference>
<dbReference type="Gene3D" id="3.40.50.300">
    <property type="entry name" value="P-loop containing nucleotide triphosphate hydrolases"/>
    <property type="match status" value="1"/>
</dbReference>
<feature type="region of interest" description="Disordered" evidence="7">
    <location>
        <begin position="56"/>
        <end position="91"/>
    </location>
</feature>
<feature type="region of interest" description="Disordered" evidence="7">
    <location>
        <begin position="523"/>
        <end position="545"/>
    </location>
</feature>
<dbReference type="InterPro" id="IPR002543">
    <property type="entry name" value="FtsK_dom"/>
</dbReference>
<dbReference type="SMART" id="SM00382">
    <property type="entry name" value="AAA"/>
    <property type="match status" value="1"/>
</dbReference>
<evidence type="ECO:0000313" key="10">
    <source>
        <dbReference type="EMBL" id="ESL04635.1"/>
    </source>
</evidence>
<dbReference type="STRING" id="592026.GCWU0000282_000022"/>
<comment type="similarity">
    <text evidence="1">Belongs to the FtsK/SpoIIIE/SftA family.</text>
</comment>
<keyword evidence="8" id="KW-0812">Transmembrane</keyword>
<dbReference type="InterPro" id="IPR018541">
    <property type="entry name" value="Ftsk_gamma"/>
</dbReference>
<keyword evidence="8" id="KW-0472">Membrane</keyword>
<dbReference type="CDD" id="cd01127">
    <property type="entry name" value="TrwB_TraG_TraD_VirD4"/>
    <property type="match status" value="1"/>
</dbReference>
<dbReference type="Proteomes" id="UP000018227">
    <property type="component" value="Unassembled WGS sequence"/>
</dbReference>
<name>V2ZCI8_9FIRM</name>
<feature type="region of interest" description="Disordered" evidence="7">
    <location>
        <begin position="460"/>
        <end position="487"/>
    </location>
</feature>
<evidence type="ECO:0000259" key="9">
    <source>
        <dbReference type="PROSITE" id="PS50901"/>
    </source>
</evidence>
<feature type="binding site" evidence="5">
    <location>
        <begin position="777"/>
        <end position="784"/>
    </location>
    <ligand>
        <name>ATP</name>
        <dbReference type="ChEBI" id="CHEBI:30616"/>
    </ligand>
</feature>
<feature type="transmembrane region" description="Helical" evidence="8">
    <location>
        <begin position="234"/>
        <end position="253"/>
    </location>
</feature>
<feature type="compositionally biased region" description="Basic and acidic residues" evidence="7">
    <location>
        <begin position="469"/>
        <end position="479"/>
    </location>
</feature>
<organism evidence="10 11">
    <name type="scientific">Catonella morbi ATCC 51271</name>
    <dbReference type="NCBI Taxonomy" id="592026"/>
    <lineage>
        <taxon>Bacteria</taxon>
        <taxon>Bacillati</taxon>
        <taxon>Bacillota</taxon>
        <taxon>Clostridia</taxon>
        <taxon>Lachnospirales</taxon>
        <taxon>Lachnospiraceae</taxon>
        <taxon>Catonella</taxon>
    </lineage>
</organism>
<dbReference type="InterPro" id="IPR036388">
    <property type="entry name" value="WH-like_DNA-bd_sf"/>
</dbReference>
<dbReference type="InterPro" id="IPR036390">
    <property type="entry name" value="WH_DNA-bd_sf"/>
</dbReference>
<dbReference type="SUPFAM" id="SSF46785">
    <property type="entry name" value="Winged helix' DNA-binding domain"/>
    <property type="match status" value="1"/>
</dbReference>
<dbReference type="InterPro" id="IPR003593">
    <property type="entry name" value="AAA+_ATPase"/>
</dbReference>
<dbReference type="InterPro" id="IPR050206">
    <property type="entry name" value="FtsK/SpoIIIE/SftA"/>
</dbReference>
<dbReference type="GO" id="GO:0016020">
    <property type="term" value="C:membrane"/>
    <property type="evidence" value="ECO:0007669"/>
    <property type="project" value="UniProtKB-SubCell"/>
</dbReference>
<dbReference type="EMBL" id="ACIL03000002">
    <property type="protein sequence ID" value="ESL04635.1"/>
    <property type="molecule type" value="Genomic_DNA"/>
</dbReference>
<reference evidence="10 11" key="1">
    <citation type="submission" date="2013-06" db="EMBL/GenBank/DDBJ databases">
        <authorList>
            <person name="Weinstock G."/>
            <person name="Sodergren E."/>
            <person name="Clifton S."/>
            <person name="Fulton L."/>
            <person name="Fulton B."/>
            <person name="Courtney L."/>
            <person name="Fronick C."/>
            <person name="Harrison M."/>
            <person name="Strong C."/>
            <person name="Farmer C."/>
            <person name="Delahaunty K."/>
            <person name="Markovic C."/>
            <person name="Hall O."/>
            <person name="Minx P."/>
            <person name="Tomlinson C."/>
            <person name="Mitreva M."/>
            <person name="Nelson J."/>
            <person name="Hou S."/>
            <person name="Wollam A."/>
            <person name="Pepin K.H."/>
            <person name="Johnson M."/>
            <person name="Bhonagiri V."/>
            <person name="Nash W.E."/>
            <person name="Warren W."/>
            <person name="Chinwalla A."/>
            <person name="Mardis E.R."/>
            <person name="Wilson R.K."/>
        </authorList>
    </citation>
    <scope>NUCLEOTIDE SEQUENCE [LARGE SCALE GENOMIC DNA]</scope>
    <source>
        <strain evidence="10 11">ATCC 51271</strain>
    </source>
</reference>
<dbReference type="eggNOG" id="COG1674">
    <property type="taxonomic scope" value="Bacteria"/>
</dbReference>
<dbReference type="Pfam" id="PF17854">
    <property type="entry name" value="FtsK_alpha"/>
    <property type="match status" value="1"/>
</dbReference>
<dbReference type="Pfam" id="PF01580">
    <property type="entry name" value="FtsK_SpoIIIE"/>
    <property type="match status" value="1"/>
</dbReference>
<evidence type="ECO:0000256" key="1">
    <source>
        <dbReference type="ARBA" id="ARBA00006474"/>
    </source>
</evidence>
<dbReference type="HOGENOM" id="CLU_001981_9_2_9"/>
<evidence type="ECO:0000256" key="4">
    <source>
        <dbReference type="ARBA" id="ARBA00023125"/>
    </source>
</evidence>
<dbReference type="PROSITE" id="PS50901">
    <property type="entry name" value="FTSK"/>
    <property type="match status" value="1"/>
</dbReference>
<protein>
    <submittedName>
        <fullName evidence="10">FtsK/SpoIIIE family protein</fullName>
    </submittedName>
</protein>
<evidence type="ECO:0000256" key="3">
    <source>
        <dbReference type="ARBA" id="ARBA00022840"/>
    </source>
</evidence>
<feature type="compositionally biased region" description="Polar residues" evidence="7">
    <location>
        <begin position="62"/>
        <end position="76"/>
    </location>
</feature>
<feature type="transmembrane region" description="Helical" evidence="8">
    <location>
        <begin position="107"/>
        <end position="127"/>
    </location>
</feature>
<sequence>MFNRKFFRNFILNKNLSEGCAAFGREVCLAAPLARKVCAGTRFLCLNREVEMAGNKRKKTASRNNKGSTNKTKSSQRATRKKTASKKSSNKRQVVEDRGGFWNENKYELIFILISVVSIVLLLSNFHLVGPVGEGLNRIIFGMIGVITWIFPIYVFFASIFLLANVGSRKIRNKVLAAAALLLAFGGIFELISYGDLRNTAWNSLYTMSAENKNGGGFLGGALAKVLNVGLAQVGAYIILAAIIIILVIYLTGKMITSAINDRVNETKETLAEYKNEAMLDARAKADEKIARRRELREIRRIEREKLREARALEDERLRQEEMDRKRALSEELIQERIKANIENRVKSGPNVENIVKDDDDNRNEADKIEVKAEEETRDNIPLDAIKDINKEVELKEISKAEKEQLSFLIHRANDDIKDGEKEEEPFYLKEIESKFGNEKNIGNEENNNNSDEIISDSISNDVVSEENPEPKENLRQSESENYEGDYFPETENYKTVIENEQAEDISFDDDINEYEDLLDEEEFDEDFSDEDDNGEEIEEDKSQKSILEIEKERLLEKKTIIGNKALESSFGDSVTLGVQTSTDITGISERRDNMGAHNKKYDDIEPLIPEIPLVNPPEPPKPYIFPPKSLLSKASGDEEGISDEELHETARKLQETLAAFGVNVKVTDVSCGPTVTRYELQPEQGVKVSRITALTDDIKLNLAAADIRIEAPIPGKAAVGIEVPNKKNLMVHFRDLIENKAFDEHQSKLVFAVGKDIGGQTMISDIAKMPHLLIAGATGSGKSVCINTLIMSILYKAKPNEVKLIMVDPKVVELSVYNGIPHLMLPVVTDPKKAAAALNWAVVEMKRRYDLFAEKGVREIKGFNKKVAKESPEWMPQIVIIVDELADLMMVSSKEVEESICRLAQLARAAGIHLVIATQRPSVNVITGLIKANVPSRVAFAVSSQVDSRTILDGAGAEKLLGKGDMLFFPSGYPKPVRVQGAFISDSEVFAVVEFIKSNNDPAHKASDITEQVNAVTQTENVKEGNSASSEDDAYDEYFDQAGRLIIDKDKASIGMLQRVYRIGFNRAARIMDQLAEAGVVGEEDGTKPRKILMSKEDFEDFIAARHGE</sequence>
<dbReference type="PANTHER" id="PTHR22683:SF41">
    <property type="entry name" value="DNA TRANSLOCASE FTSK"/>
    <property type="match status" value="1"/>
</dbReference>
<keyword evidence="2 5" id="KW-0547">Nucleotide-binding</keyword>
<dbReference type="InterPro" id="IPR027417">
    <property type="entry name" value="P-loop_NTPase"/>
</dbReference>
<proteinExistence type="inferred from homology"/>
<feature type="domain" description="FtsK" evidence="9">
    <location>
        <begin position="760"/>
        <end position="950"/>
    </location>
</feature>
<feature type="coiled-coil region" evidence="6">
    <location>
        <begin position="257"/>
        <end position="324"/>
    </location>
</feature>
<evidence type="ECO:0000256" key="6">
    <source>
        <dbReference type="SAM" id="Coils"/>
    </source>
</evidence>
<dbReference type="Pfam" id="PF09397">
    <property type="entry name" value="FtsK_gamma"/>
    <property type="match status" value="1"/>
</dbReference>
<dbReference type="Gene3D" id="3.30.980.40">
    <property type="match status" value="1"/>
</dbReference>
<dbReference type="PANTHER" id="PTHR22683">
    <property type="entry name" value="SPORULATION PROTEIN RELATED"/>
    <property type="match status" value="1"/>
</dbReference>
<dbReference type="GO" id="GO:0005524">
    <property type="term" value="F:ATP binding"/>
    <property type="evidence" value="ECO:0007669"/>
    <property type="project" value="UniProtKB-UniRule"/>
</dbReference>
<evidence type="ECO:0000313" key="11">
    <source>
        <dbReference type="Proteomes" id="UP000018227"/>
    </source>
</evidence>
<evidence type="ECO:0000256" key="5">
    <source>
        <dbReference type="PROSITE-ProRule" id="PRU00289"/>
    </source>
</evidence>
<dbReference type="Gene3D" id="1.10.10.10">
    <property type="entry name" value="Winged helix-like DNA-binding domain superfamily/Winged helix DNA-binding domain"/>
    <property type="match status" value="1"/>
</dbReference>
<feature type="compositionally biased region" description="Basic residues" evidence="7">
    <location>
        <begin position="78"/>
        <end position="90"/>
    </location>
</feature>
<keyword evidence="8" id="KW-1133">Transmembrane helix</keyword>
<keyword evidence="4" id="KW-0238">DNA-binding</keyword>
<dbReference type="GO" id="GO:0003677">
    <property type="term" value="F:DNA binding"/>
    <property type="evidence" value="ECO:0007669"/>
    <property type="project" value="UniProtKB-KW"/>
</dbReference>
<feature type="transmembrane region" description="Helical" evidence="8">
    <location>
        <begin position="175"/>
        <end position="195"/>
    </location>
</feature>
<dbReference type="AlphaFoldDB" id="V2ZCI8"/>